<dbReference type="RefSeq" id="WP_115861083.1">
    <property type="nucleotide sequence ID" value="NZ_QTSU01000003.1"/>
</dbReference>
<proteinExistence type="predicted"/>
<feature type="domain" description="DUF302" evidence="1">
    <location>
        <begin position="45"/>
        <end position="106"/>
    </location>
</feature>
<dbReference type="AlphaFoldDB" id="A0A371JYT0"/>
<dbReference type="Pfam" id="PF03625">
    <property type="entry name" value="DUF302"/>
    <property type="match status" value="1"/>
</dbReference>
<evidence type="ECO:0000313" key="3">
    <source>
        <dbReference type="Proteomes" id="UP000264492"/>
    </source>
</evidence>
<evidence type="ECO:0000313" key="2">
    <source>
        <dbReference type="EMBL" id="RDZ26750.1"/>
    </source>
</evidence>
<dbReference type="SUPFAM" id="SSF103247">
    <property type="entry name" value="TT1751-like"/>
    <property type="match status" value="1"/>
</dbReference>
<keyword evidence="3" id="KW-1185">Reference proteome</keyword>
<dbReference type="CDD" id="cd14797">
    <property type="entry name" value="DUF302"/>
    <property type="match status" value="1"/>
</dbReference>
<name>A0A371JYT0_9GAMM</name>
<accession>A0A371JYT0</accession>
<evidence type="ECO:0000259" key="1">
    <source>
        <dbReference type="Pfam" id="PF03625"/>
    </source>
</evidence>
<reference evidence="2 3" key="1">
    <citation type="submission" date="2018-08" db="EMBL/GenBank/DDBJ databases">
        <title>Lysobacter sp. zong2l5, whole genome shotgun sequence.</title>
        <authorList>
            <person name="Zhang X."/>
            <person name="Feng G."/>
            <person name="Zhu H."/>
        </authorList>
    </citation>
    <scope>NUCLEOTIDE SEQUENCE [LARGE SCALE GENOMIC DNA]</scope>
    <source>
        <strain evidence="3">zong2l5</strain>
    </source>
</reference>
<protein>
    <submittedName>
        <fullName evidence="2">DUF302 domain-containing protein</fullName>
    </submittedName>
</protein>
<dbReference type="EMBL" id="QTSU01000003">
    <property type="protein sequence ID" value="RDZ26750.1"/>
    <property type="molecule type" value="Genomic_DNA"/>
</dbReference>
<dbReference type="InterPro" id="IPR035923">
    <property type="entry name" value="TT1751-like_sf"/>
</dbReference>
<sequence length="158" mass="17179">MKQTVSYFAAPTGMTVLRSHYSVSLTLDRLAALAEPRGLHVYARIDHARLAGERGLYMPPTQLLLLGNPLSSTVAMLERPSLAIDVPMKALAWRDQEGGTRLGTLDLDWLIQRHGLDGPVRDMGLAMSETLRSLVQAAASPDVTVHERSAAPPARRTG</sequence>
<gene>
    <name evidence="2" type="ORF">DX914_17420</name>
</gene>
<organism evidence="2 3">
    <name type="scientific">Lysobacter silvisoli</name>
    <dbReference type="NCBI Taxonomy" id="2293254"/>
    <lineage>
        <taxon>Bacteria</taxon>
        <taxon>Pseudomonadati</taxon>
        <taxon>Pseudomonadota</taxon>
        <taxon>Gammaproteobacteria</taxon>
        <taxon>Lysobacterales</taxon>
        <taxon>Lysobacteraceae</taxon>
        <taxon>Lysobacter</taxon>
    </lineage>
</organism>
<dbReference type="Proteomes" id="UP000264492">
    <property type="component" value="Unassembled WGS sequence"/>
</dbReference>
<dbReference type="Gene3D" id="3.30.310.70">
    <property type="entry name" value="TT1751-like domain"/>
    <property type="match status" value="1"/>
</dbReference>
<dbReference type="OrthoDB" id="9799367at2"/>
<comment type="caution">
    <text evidence="2">The sequence shown here is derived from an EMBL/GenBank/DDBJ whole genome shotgun (WGS) entry which is preliminary data.</text>
</comment>
<dbReference type="InterPro" id="IPR005180">
    <property type="entry name" value="DUF302"/>
</dbReference>